<comment type="subcellular location">
    <subcellularLocation>
        <location evidence="1 10">Cell membrane</location>
        <topology evidence="1 10">Multi-pass membrane protein</topology>
    </subcellularLocation>
</comment>
<keyword evidence="4 10" id="KW-1003">Cell membrane</keyword>
<evidence type="ECO:0000256" key="6">
    <source>
        <dbReference type="ARBA" id="ARBA00022989"/>
    </source>
</evidence>
<evidence type="ECO:0000256" key="3">
    <source>
        <dbReference type="ARBA" id="ARBA00022448"/>
    </source>
</evidence>
<feature type="transmembrane region" description="Helical" evidence="10">
    <location>
        <begin position="12"/>
        <end position="33"/>
    </location>
</feature>
<feature type="transmembrane region" description="Helical" evidence="10">
    <location>
        <begin position="81"/>
        <end position="102"/>
    </location>
</feature>
<keyword evidence="3 10" id="KW-0813">Transport</keyword>
<sequence>MGFIKEFKEFAMRGNVIDLAVGVVIGGAFGKIVTSLVDDLIMPVIGVITGGVDFSEKVITLKEAVLNPDGSVLNPAVTLNYGNFINVVIQFLIIAFCIFVVIKAINSLKKKDEAPADAPAPAPSNEEVLLTEIRDLLKNK</sequence>
<dbReference type="PROSITE" id="PS01327">
    <property type="entry name" value="MSCL"/>
    <property type="match status" value="1"/>
</dbReference>
<name>A0ABR7YEN5_9SPHI</name>
<organism evidence="11 12">
    <name type="scientific">Sphingobacterium litopenaei</name>
    <dbReference type="NCBI Taxonomy" id="2763500"/>
    <lineage>
        <taxon>Bacteria</taxon>
        <taxon>Pseudomonadati</taxon>
        <taxon>Bacteroidota</taxon>
        <taxon>Sphingobacteriia</taxon>
        <taxon>Sphingobacteriales</taxon>
        <taxon>Sphingobacteriaceae</taxon>
        <taxon>Sphingobacterium</taxon>
    </lineage>
</organism>
<dbReference type="RefSeq" id="WP_190302124.1">
    <property type="nucleotide sequence ID" value="NZ_JACOIJ010000014.1"/>
</dbReference>
<dbReference type="InterPro" id="IPR019823">
    <property type="entry name" value="Mechanosensitive_channel_CS"/>
</dbReference>
<dbReference type="Gene3D" id="1.10.1200.120">
    <property type="entry name" value="Large-conductance mechanosensitive channel, MscL, domain 1"/>
    <property type="match status" value="1"/>
</dbReference>
<keyword evidence="6 10" id="KW-1133">Transmembrane helix</keyword>
<dbReference type="InterPro" id="IPR036019">
    <property type="entry name" value="MscL_channel"/>
</dbReference>
<comment type="function">
    <text evidence="10">Channel that opens in response to stretch forces in the membrane lipid bilayer. May participate in the regulation of osmotic pressure changes within the cell.</text>
</comment>
<dbReference type="NCBIfam" id="NF001843">
    <property type="entry name" value="PRK00567.1-4"/>
    <property type="match status" value="1"/>
</dbReference>
<keyword evidence="5 10" id="KW-0812">Transmembrane</keyword>
<evidence type="ECO:0000313" key="12">
    <source>
        <dbReference type="Proteomes" id="UP000651271"/>
    </source>
</evidence>
<evidence type="ECO:0000256" key="2">
    <source>
        <dbReference type="ARBA" id="ARBA00007254"/>
    </source>
</evidence>
<evidence type="ECO:0000256" key="7">
    <source>
        <dbReference type="ARBA" id="ARBA00023065"/>
    </source>
</evidence>
<dbReference type="Proteomes" id="UP000651271">
    <property type="component" value="Unassembled WGS sequence"/>
</dbReference>
<reference evidence="11 12" key="1">
    <citation type="submission" date="2020-08" db="EMBL/GenBank/DDBJ databases">
        <title>Sphingobacterium sp. DN04309 isolated from aquaculture water.</title>
        <authorList>
            <person name="Zhang M."/>
        </authorList>
    </citation>
    <scope>NUCLEOTIDE SEQUENCE [LARGE SCALE GENOMIC DNA]</scope>
    <source>
        <strain evidence="11 12">DN04309</strain>
    </source>
</reference>
<dbReference type="Pfam" id="PF01741">
    <property type="entry name" value="MscL"/>
    <property type="match status" value="1"/>
</dbReference>
<dbReference type="SUPFAM" id="SSF81330">
    <property type="entry name" value="Gated mechanosensitive channel"/>
    <property type="match status" value="1"/>
</dbReference>
<dbReference type="InterPro" id="IPR037673">
    <property type="entry name" value="MSC/AndL"/>
</dbReference>
<comment type="subunit">
    <text evidence="10">Homopentamer.</text>
</comment>
<dbReference type="EMBL" id="JACOIJ010000014">
    <property type="protein sequence ID" value="MBD1429688.1"/>
    <property type="molecule type" value="Genomic_DNA"/>
</dbReference>
<dbReference type="InterPro" id="IPR001185">
    <property type="entry name" value="MS_channel"/>
</dbReference>
<dbReference type="NCBIfam" id="TIGR00220">
    <property type="entry name" value="mscL"/>
    <property type="match status" value="1"/>
</dbReference>
<dbReference type="NCBIfam" id="NF010557">
    <property type="entry name" value="PRK13952.1"/>
    <property type="match status" value="1"/>
</dbReference>
<dbReference type="PANTHER" id="PTHR30266:SF2">
    <property type="entry name" value="LARGE-CONDUCTANCE MECHANOSENSITIVE CHANNEL"/>
    <property type="match status" value="1"/>
</dbReference>
<accession>A0ABR7YEN5</accession>
<evidence type="ECO:0000256" key="5">
    <source>
        <dbReference type="ARBA" id="ARBA00022692"/>
    </source>
</evidence>
<dbReference type="PANTHER" id="PTHR30266">
    <property type="entry name" value="MECHANOSENSITIVE CHANNEL MSCL"/>
    <property type="match status" value="1"/>
</dbReference>
<evidence type="ECO:0000256" key="9">
    <source>
        <dbReference type="ARBA" id="ARBA00023303"/>
    </source>
</evidence>
<evidence type="ECO:0000256" key="10">
    <source>
        <dbReference type="HAMAP-Rule" id="MF_00115"/>
    </source>
</evidence>
<evidence type="ECO:0000313" key="11">
    <source>
        <dbReference type="EMBL" id="MBD1429688.1"/>
    </source>
</evidence>
<evidence type="ECO:0000256" key="1">
    <source>
        <dbReference type="ARBA" id="ARBA00004651"/>
    </source>
</evidence>
<keyword evidence="8 10" id="KW-0472">Membrane</keyword>
<keyword evidence="9 10" id="KW-0407">Ion channel</keyword>
<dbReference type="PRINTS" id="PR01264">
    <property type="entry name" value="MECHCHANNEL"/>
</dbReference>
<evidence type="ECO:0000256" key="8">
    <source>
        <dbReference type="ARBA" id="ARBA00023136"/>
    </source>
</evidence>
<gene>
    <name evidence="10 11" type="primary">mscL</name>
    <name evidence="11" type="ORF">H8B04_08910</name>
</gene>
<comment type="caution">
    <text evidence="11">The sequence shown here is derived from an EMBL/GenBank/DDBJ whole genome shotgun (WGS) entry which is preliminary data.</text>
</comment>
<protein>
    <recommendedName>
        <fullName evidence="10">Large-conductance mechanosensitive channel</fullName>
    </recommendedName>
</protein>
<proteinExistence type="inferred from homology"/>
<keyword evidence="12" id="KW-1185">Reference proteome</keyword>
<comment type="similarity">
    <text evidence="2 10">Belongs to the MscL family.</text>
</comment>
<evidence type="ECO:0000256" key="4">
    <source>
        <dbReference type="ARBA" id="ARBA00022475"/>
    </source>
</evidence>
<dbReference type="HAMAP" id="MF_00115">
    <property type="entry name" value="MscL"/>
    <property type="match status" value="1"/>
</dbReference>
<keyword evidence="7 10" id="KW-0406">Ion transport</keyword>